<dbReference type="InterPro" id="IPR001647">
    <property type="entry name" value="HTH_TetR"/>
</dbReference>
<organism evidence="4 5">
    <name type="scientific">Flavobacterium akiainvivens</name>
    <dbReference type="NCBI Taxonomy" id="1202724"/>
    <lineage>
        <taxon>Bacteria</taxon>
        <taxon>Pseudomonadati</taxon>
        <taxon>Bacteroidota</taxon>
        <taxon>Flavobacteriia</taxon>
        <taxon>Flavobacteriales</taxon>
        <taxon>Flavobacteriaceae</taxon>
        <taxon>Flavobacterium</taxon>
    </lineage>
</organism>
<dbReference type="InterPro" id="IPR009057">
    <property type="entry name" value="Homeodomain-like_sf"/>
</dbReference>
<dbReference type="Proteomes" id="UP000037755">
    <property type="component" value="Unassembled WGS sequence"/>
</dbReference>
<dbReference type="PATRIC" id="fig|1202724.3.peg.1365"/>
<evidence type="ECO:0000256" key="2">
    <source>
        <dbReference type="PROSITE-ProRule" id="PRU00335"/>
    </source>
</evidence>
<dbReference type="GO" id="GO:0003677">
    <property type="term" value="F:DNA binding"/>
    <property type="evidence" value="ECO:0007669"/>
    <property type="project" value="UniProtKB-UniRule"/>
</dbReference>
<sequence length="181" mass="21110">MNNNYKRKKDPVENRRLILETVIELADNLELSQISFDALAKKCGLSKGGIIHHFHTKEAIFDTLFQETFDEYRGWVEKEMRSTNISNPSVAFLKVNMRCRDDQNYKKLMKVIFKCLANNDDYCQQWNKWFSHDIVGGLNEDDEVNVLLGSLIAVGFWTMDTLGLYALNQKKMEKILNTLHK</sequence>
<dbReference type="RefSeq" id="WP_054406946.1">
    <property type="nucleotide sequence ID" value="NZ_FOYA01000003.1"/>
</dbReference>
<reference evidence="4 5" key="1">
    <citation type="submission" date="2015-08" db="EMBL/GenBank/DDBJ databases">
        <title>Whole genome sequence of Flavobacterium akiainvivens IK-1T, from decaying Wikstroemia oahuensis, an endemic Hawaiian shrub.</title>
        <authorList>
            <person name="Wan X."/>
            <person name="Hou S."/>
            <person name="Saito J."/>
            <person name="Donachie S."/>
        </authorList>
    </citation>
    <scope>NUCLEOTIDE SEQUENCE [LARGE SCALE GENOMIC DNA]</scope>
    <source>
        <strain evidence="4 5">IK-1</strain>
    </source>
</reference>
<evidence type="ECO:0000259" key="3">
    <source>
        <dbReference type="PROSITE" id="PS50977"/>
    </source>
</evidence>
<evidence type="ECO:0000313" key="5">
    <source>
        <dbReference type="Proteomes" id="UP000037755"/>
    </source>
</evidence>
<protein>
    <recommendedName>
        <fullName evidence="3">HTH tetR-type domain-containing protein</fullName>
    </recommendedName>
</protein>
<dbReference type="Gene3D" id="1.10.357.10">
    <property type="entry name" value="Tetracycline Repressor, domain 2"/>
    <property type="match status" value="1"/>
</dbReference>
<keyword evidence="1 2" id="KW-0238">DNA-binding</keyword>
<comment type="caution">
    <text evidence="4">The sequence shown here is derived from an EMBL/GenBank/DDBJ whole genome shotgun (WGS) entry which is preliminary data.</text>
</comment>
<accession>A0A0M9VHM7</accession>
<feature type="domain" description="HTH tetR-type" evidence="3">
    <location>
        <begin position="12"/>
        <end position="72"/>
    </location>
</feature>
<proteinExistence type="predicted"/>
<dbReference type="PROSITE" id="PS50977">
    <property type="entry name" value="HTH_TETR_2"/>
    <property type="match status" value="1"/>
</dbReference>
<evidence type="ECO:0000256" key="1">
    <source>
        <dbReference type="ARBA" id="ARBA00023125"/>
    </source>
</evidence>
<name>A0A0M9VHM7_9FLAO</name>
<gene>
    <name evidence="4" type="ORF">AM493_06555</name>
</gene>
<keyword evidence="5" id="KW-1185">Reference proteome</keyword>
<dbReference type="SUPFAM" id="SSF46689">
    <property type="entry name" value="Homeodomain-like"/>
    <property type="match status" value="1"/>
</dbReference>
<dbReference type="EMBL" id="LIYD01000005">
    <property type="protein sequence ID" value="KOS05736.1"/>
    <property type="molecule type" value="Genomic_DNA"/>
</dbReference>
<dbReference type="AlphaFoldDB" id="A0A0M9VHM7"/>
<evidence type="ECO:0000313" key="4">
    <source>
        <dbReference type="EMBL" id="KOS05736.1"/>
    </source>
</evidence>
<feature type="DNA-binding region" description="H-T-H motif" evidence="2">
    <location>
        <begin position="35"/>
        <end position="54"/>
    </location>
</feature>
<dbReference type="OrthoDB" id="9798857at2"/>
<dbReference type="Pfam" id="PF00440">
    <property type="entry name" value="TetR_N"/>
    <property type="match status" value="1"/>
</dbReference>